<evidence type="ECO:0000256" key="1">
    <source>
        <dbReference type="SAM" id="SignalP"/>
    </source>
</evidence>
<organism evidence="2 3">
    <name type="scientific">Anaerosolibacter carboniphilus</name>
    <dbReference type="NCBI Taxonomy" id="1417629"/>
    <lineage>
        <taxon>Bacteria</taxon>
        <taxon>Bacillati</taxon>
        <taxon>Bacillota</taxon>
        <taxon>Clostridia</taxon>
        <taxon>Peptostreptococcales</taxon>
        <taxon>Thermotaleaceae</taxon>
        <taxon>Anaerosolibacter</taxon>
    </lineage>
</organism>
<keyword evidence="1" id="KW-0732">Signal</keyword>
<protein>
    <recommendedName>
        <fullName evidence="4">NusG domain-containing protein</fullName>
    </recommendedName>
</protein>
<dbReference type="Proteomes" id="UP000579281">
    <property type="component" value="Unassembled WGS sequence"/>
</dbReference>
<feature type="signal peptide" evidence="1">
    <location>
        <begin position="1"/>
        <end position="27"/>
    </location>
</feature>
<proteinExistence type="predicted"/>
<dbReference type="AlphaFoldDB" id="A0A841L103"/>
<dbReference type="EMBL" id="JACHEN010000012">
    <property type="protein sequence ID" value="MBB6216059.1"/>
    <property type="molecule type" value="Genomic_DNA"/>
</dbReference>
<evidence type="ECO:0000313" key="2">
    <source>
        <dbReference type="EMBL" id="MBB6216059.1"/>
    </source>
</evidence>
<evidence type="ECO:0000313" key="3">
    <source>
        <dbReference type="Proteomes" id="UP000579281"/>
    </source>
</evidence>
<dbReference type="CDD" id="cd09846">
    <property type="entry name" value="DUF1312"/>
    <property type="match status" value="1"/>
</dbReference>
<sequence>MTKWDKLLIAFILVASVFGMIFTAASAANVGQRYATVTVDGKVIKKISIENNGKVKNYEFQFGNHTGYIEAKDGAVRMLEMSRAICPDAICSDTGWINKKYQSIVCLPNRIVVSFEDGQEADVDMIAF</sequence>
<name>A0A841L103_9FIRM</name>
<dbReference type="Gene3D" id="2.60.320.10">
    <property type="entry name" value="N-utilization substance G protein NusG, insert domain"/>
    <property type="match status" value="1"/>
</dbReference>
<accession>A0A841L103</accession>
<keyword evidence="3" id="KW-1185">Reference proteome</keyword>
<gene>
    <name evidence="2" type="ORF">HNQ80_002158</name>
</gene>
<reference evidence="2 3" key="1">
    <citation type="submission" date="2020-08" db="EMBL/GenBank/DDBJ databases">
        <title>Genomic Encyclopedia of Type Strains, Phase IV (KMG-IV): sequencing the most valuable type-strain genomes for metagenomic binning, comparative biology and taxonomic classification.</title>
        <authorList>
            <person name="Goeker M."/>
        </authorList>
    </citation>
    <scope>NUCLEOTIDE SEQUENCE [LARGE SCALE GENOMIC DNA]</scope>
    <source>
        <strain evidence="2 3">DSM 103526</strain>
    </source>
</reference>
<comment type="caution">
    <text evidence="2">The sequence shown here is derived from an EMBL/GenBank/DDBJ whole genome shotgun (WGS) entry which is preliminary data.</text>
</comment>
<evidence type="ECO:0008006" key="4">
    <source>
        <dbReference type="Google" id="ProtNLM"/>
    </source>
</evidence>
<dbReference type="RefSeq" id="WP_184310605.1">
    <property type="nucleotide sequence ID" value="NZ_JACHEN010000012.1"/>
</dbReference>
<feature type="chain" id="PRO_5032666366" description="NusG domain-containing protein" evidence="1">
    <location>
        <begin position="28"/>
        <end position="128"/>
    </location>
</feature>
<dbReference type="Pfam" id="PF07009">
    <property type="entry name" value="NusG_II"/>
    <property type="match status" value="1"/>
</dbReference>
<dbReference type="InterPro" id="IPR038690">
    <property type="entry name" value="NusG_2_sf"/>
</dbReference>